<dbReference type="Pfam" id="PF08486">
    <property type="entry name" value="SpoIID"/>
    <property type="match status" value="1"/>
</dbReference>
<organism evidence="3 4">
    <name type="scientific">Wansuia hejianensis</name>
    <dbReference type="NCBI Taxonomy" id="2763667"/>
    <lineage>
        <taxon>Bacteria</taxon>
        <taxon>Bacillati</taxon>
        <taxon>Bacillota</taxon>
        <taxon>Clostridia</taxon>
        <taxon>Lachnospirales</taxon>
        <taxon>Lachnospiraceae</taxon>
        <taxon>Wansuia</taxon>
    </lineage>
</organism>
<dbReference type="PANTHER" id="PTHR30032:SF4">
    <property type="entry name" value="AMIDASE ENHANCER"/>
    <property type="match status" value="1"/>
</dbReference>
<dbReference type="KEGG" id="whj:H9Q79_03230"/>
<gene>
    <name evidence="3" type="ORF">H9Q79_03230</name>
</gene>
<evidence type="ECO:0000313" key="4">
    <source>
        <dbReference type="Proteomes" id="UP000515860"/>
    </source>
</evidence>
<dbReference type="InterPro" id="IPR013486">
    <property type="entry name" value="SpoIID/LytB"/>
</dbReference>
<dbReference type="RefSeq" id="WP_249329184.1">
    <property type="nucleotide sequence ID" value="NZ_CP060635.1"/>
</dbReference>
<sequence>MEPTAERKEDATAMEERLELEQQMYRQMDASSGAASAGQTEPEPSAEAVNTPEVSDVPENTGTPEAAGAAENYQAPLIRILLTDNSKSGYYQESVTVSSSSAIHLEGSDLTIPAGTSETITNGDGRFMDGKIVLTPEDPSAGITVSSLQKAQGPPVYEGSLEIYLTDQGIYLVNEVNLESYLKYVVPSEMPASYAAEALKAQAVCARTYACRQIQDASLEDYHAHVDDSVSFQVYNNIARQEATDQAVDDTAGQIMTCGGEPITAYFFSTSCGYTSTNEVWSGGSSEEYLKSVYLGSDDREDVQTEEVFASFIQQKDESDLESSDGWYRWSVTLPAEALNQRIEKYQIGTIQSFQVLKRSSGGAVSSLQVTGSQGSTTLDNEYAIRELLSVKGIAVTKNDGSVTEDMYLLPSAYFICSAVYNGSSLTGFSFLGGGYGHGVGMSQNGAAHLAEQGYGWQDILKYFYENIQLETAQA</sequence>
<feature type="domain" description="Sporulation stage II protein D amidase enhancer LytB N-terminal" evidence="2">
    <location>
        <begin position="167"/>
        <end position="257"/>
    </location>
</feature>
<dbReference type="AlphaFoldDB" id="A0A7G9GET3"/>
<dbReference type="GO" id="GO:0030435">
    <property type="term" value="P:sporulation resulting in formation of a cellular spore"/>
    <property type="evidence" value="ECO:0007669"/>
    <property type="project" value="InterPro"/>
</dbReference>
<keyword evidence="4" id="KW-1185">Reference proteome</keyword>
<dbReference type="Proteomes" id="UP000515860">
    <property type="component" value="Chromosome"/>
</dbReference>
<dbReference type="NCBIfam" id="TIGR02669">
    <property type="entry name" value="SpoIID_LytB"/>
    <property type="match status" value="1"/>
</dbReference>
<evidence type="ECO:0000313" key="3">
    <source>
        <dbReference type="EMBL" id="QNM09315.1"/>
    </source>
</evidence>
<dbReference type="EMBL" id="CP060635">
    <property type="protein sequence ID" value="QNM09315.1"/>
    <property type="molecule type" value="Genomic_DNA"/>
</dbReference>
<reference evidence="3 4" key="1">
    <citation type="submission" date="2020-08" db="EMBL/GenBank/DDBJ databases">
        <authorList>
            <person name="Liu C."/>
            <person name="Sun Q."/>
        </authorList>
    </citation>
    <scope>NUCLEOTIDE SEQUENCE [LARGE SCALE GENOMIC DNA]</scope>
    <source>
        <strain evidence="3 4">NSJ-29</strain>
    </source>
</reference>
<name>A0A7G9GET3_9FIRM</name>
<evidence type="ECO:0000259" key="2">
    <source>
        <dbReference type="Pfam" id="PF08486"/>
    </source>
</evidence>
<proteinExistence type="predicted"/>
<protein>
    <submittedName>
        <fullName evidence="3">SpoIID/LytB domain-containing protein</fullName>
    </submittedName>
</protein>
<feature type="region of interest" description="Disordered" evidence="1">
    <location>
        <begin position="21"/>
        <end position="70"/>
    </location>
</feature>
<dbReference type="GO" id="GO:0030288">
    <property type="term" value="C:outer membrane-bounded periplasmic space"/>
    <property type="evidence" value="ECO:0007669"/>
    <property type="project" value="TreeGrafter"/>
</dbReference>
<dbReference type="InterPro" id="IPR051922">
    <property type="entry name" value="Bact_Sporulation_Assoc"/>
</dbReference>
<dbReference type="InterPro" id="IPR013693">
    <property type="entry name" value="SpoIID/LytB_N"/>
</dbReference>
<evidence type="ECO:0000256" key="1">
    <source>
        <dbReference type="SAM" id="MobiDB-lite"/>
    </source>
</evidence>
<accession>A0A7G9GET3</accession>
<feature type="compositionally biased region" description="Polar residues" evidence="1">
    <location>
        <begin position="29"/>
        <end position="39"/>
    </location>
</feature>
<dbReference type="PANTHER" id="PTHR30032">
    <property type="entry name" value="N-ACETYLMURAMOYL-L-ALANINE AMIDASE-RELATED"/>
    <property type="match status" value="1"/>
</dbReference>